<dbReference type="Gene3D" id="3.90.1300.10">
    <property type="entry name" value="Amidase signature (AS) domain"/>
    <property type="match status" value="1"/>
</dbReference>
<evidence type="ECO:0000256" key="2">
    <source>
        <dbReference type="ARBA" id="ARBA00009199"/>
    </source>
</evidence>
<keyword evidence="5" id="KW-0436">Ligase</keyword>
<dbReference type="GO" id="GO:0004040">
    <property type="term" value="F:amidase activity"/>
    <property type="evidence" value="ECO:0007669"/>
    <property type="project" value="UniProtKB-EC"/>
</dbReference>
<proteinExistence type="inferred from homology"/>
<keyword evidence="5" id="KW-0808">Transferase</keyword>
<dbReference type="InterPro" id="IPR036928">
    <property type="entry name" value="AS_sf"/>
</dbReference>
<dbReference type="Pfam" id="PF01425">
    <property type="entry name" value="Amidase"/>
    <property type="match status" value="1"/>
</dbReference>
<feature type="domain" description="Amidase" evidence="4">
    <location>
        <begin position="13"/>
        <end position="108"/>
    </location>
</feature>
<evidence type="ECO:0000313" key="5">
    <source>
        <dbReference type="EMBL" id="SUA46630.1"/>
    </source>
</evidence>
<evidence type="ECO:0000256" key="3">
    <source>
        <dbReference type="ARBA" id="ARBA00012922"/>
    </source>
</evidence>
<gene>
    <name evidence="5" type="primary">gatA_7</name>
    <name evidence="5" type="ORF">NCTC13184_05160</name>
</gene>
<evidence type="ECO:0000259" key="4">
    <source>
        <dbReference type="Pfam" id="PF01425"/>
    </source>
</evidence>
<dbReference type="PANTHER" id="PTHR11895">
    <property type="entry name" value="TRANSAMIDASE"/>
    <property type="match status" value="1"/>
</dbReference>
<dbReference type="InterPro" id="IPR000120">
    <property type="entry name" value="Amidase"/>
</dbReference>
<dbReference type="EMBL" id="UGRU01000001">
    <property type="protein sequence ID" value="SUA46630.1"/>
    <property type="molecule type" value="Genomic_DNA"/>
</dbReference>
<dbReference type="EC" id="3.5.1.4" evidence="3"/>
<dbReference type="GO" id="GO:0016874">
    <property type="term" value="F:ligase activity"/>
    <property type="evidence" value="ECO:0007669"/>
    <property type="project" value="UniProtKB-KW"/>
</dbReference>
<dbReference type="AlphaFoldDB" id="A0A378WZ55"/>
<dbReference type="InterPro" id="IPR023631">
    <property type="entry name" value="Amidase_dom"/>
</dbReference>
<accession>A0A378WZ55</accession>
<reference evidence="5 6" key="1">
    <citation type="submission" date="2018-06" db="EMBL/GenBank/DDBJ databases">
        <authorList>
            <consortium name="Pathogen Informatics"/>
            <person name="Doyle S."/>
        </authorList>
    </citation>
    <scope>NUCLEOTIDE SEQUENCE [LARGE SCALE GENOMIC DNA]</scope>
    <source>
        <strain evidence="5 6">NCTC13184</strain>
    </source>
</reference>
<evidence type="ECO:0000256" key="1">
    <source>
        <dbReference type="ARBA" id="ARBA00001311"/>
    </source>
</evidence>
<comment type="catalytic activity">
    <reaction evidence="1">
        <text>a monocarboxylic acid amide + H2O = a monocarboxylate + NH4(+)</text>
        <dbReference type="Rhea" id="RHEA:12020"/>
        <dbReference type="ChEBI" id="CHEBI:15377"/>
        <dbReference type="ChEBI" id="CHEBI:28938"/>
        <dbReference type="ChEBI" id="CHEBI:35757"/>
        <dbReference type="ChEBI" id="CHEBI:83628"/>
        <dbReference type="EC" id="3.5.1.4"/>
    </reaction>
</comment>
<dbReference type="Proteomes" id="UP000255082">
    <property type="component" value="Unassembled WGS sequence"/>
</dbReference>
<dbReference type="PANTHER" id="PTHR11895:SF7">
    <property type="entry name" value="GLUTAMYL-TRNA(GLN) AMIDOTRANSFERASE SUBUNIT A, MITOCHONDRIAL"/>
    <property type="match status" value="1"/>
</dbReference>
<dbReference type="SUPFAM" id="SSF75304">
    <property type="entry name" value="Amidase signature (AS) enzymes"/>
    <property type="match status" value="1"/>
</dbReference>
<sequence>MWDRGLALGAVDYLNARAVAAEIGIVMGTFHTAYDVLITPTMPITAFEAGHDVPPGSSMDSWPQWTPFTYPFNLTQQPAISIPAGTTAAGMPVGLQIVGPRHSDDFVLALARFAELVLS</sequence>
<evidence type="ECO:0000313" key="6">
    <source>
        <dbReference type="Proteomes" id="UP000255082"/>
    </source>
</evidence>
<organism evidence="5 6">
    <name type="scientific">Nocardia africana</name>
    <dbReference type="NCBI Taxonomy" id="134964"/>
    <lineage>
        <taxon>Bacteria</taxon>
        <taxon>Bacillati</taxon>
        <taxon>Actinomycetota</taxon>
        <taxon>Actinomycetes</taxon>
        <taxon>Mycobacteriales</taxon>
        <taxon>Nocardiaceae</taxon>
        <taxon>Nocardia</taxon>
    </lineage>
</organism>
<comment type="similarity">
    <text evidence="2">Belongs to the amidase family.</text>
</comment>
<name>A0A378WZ55_9NOCA</name>
<dbReference type="GO" id="GO:0016740">
    <property type="term" value="F:transferase activity"/>
    <property type="evidence" value="ECO:0007669"/>
    <property type="project" value="UniProtKB-KW"/>
</dbReference>
<protein>
    <recommendedName>
        <fullName evidence="3">amidase</fullName>
        <ecNumber evidence="3">3.5.1.4</ecNumber>
    </recommendedName>
</protein>